<dbReference type="InterPro" id="IPR028227">
    <property type="entry name" value="UPF0449"/>
</dbReference>
<organism evidence="2 3">
    <name type="scientific">Xenopus laevis</name>
    <name type="common">African clawed frog</name>
    <dbReference type="NCBI Taxonomy" id="8355"/>
    <lineage>
        <taxon>Eukaryota</taxon>
        <taxon>Metazoa</taxon>
        <taxon>Chordata</taxon>
        <taxon>Craniata</taxon>
        <taxon>Vertebrata</taxon>
        <taxon>Euteleostomi</taxon>
        <taxon>Amphibia</taxon>
        <taxon>Batrachia</taxon>
        <taxon>Anura</taxon>
        <taxon>Pipoidea</taxon>
        <taxon>Pipidae</taxon>
        <taxon>Xenopodinae</taxon>
        <taxon>Xenopus</taxon>
        <taxon>Xenopus</taxon>
    </lineage>
</organism>
<dbReference type="PANTHER" id="PTHR34766">
    <property type="entry name" value="UPF0449 PROTEIN C19ORF25"/>
    <property type="match status" value="1"/>
</dbReference>
<name>A0A974I3M0_XENLA</name>
<evidence type="ECO:0000256" key="1">
    <source>
        <dbReference type="ARBA" id="ARBA00006137"/>
    </source>
</evidence>
<dbReference type="CTD" id="100158332"/>
<accession>A0A974I3M0</accession>
<dbReference type="KEGG" id="xla:100158332"/>
<dbReference type="Proteomes" id="UP000694892">
    <property type="component" value="Chromosome 1L"/>
</dbReference>
<dbReference type="AlphaFoldDB" id="A0A974I3M0"/>
<dbReference type="EMBL" id="CM004466">
    <property type="protein sequence ID" value="OCU00445.1"/>
    <property type="molecule type" value="Genomic_DNA"/>
</dbReference>
<dbReference type="OrthoDB" id="6129359at2759"/>
<proteinExistence type="inferred from homology"/>
<dbReference type="GeneID" id="100158332"/>
<evidence type="ECO:0000313" key="2">
    <source>
        <dbReference type="EMBL" id="OCU00445.1"/>
    </source>
</evidence>
<protein>
    <submittedName>
        <fullName evidence="2">Uncharacterized protein</fullName>
    </submittedName>
</protein>
<comment type="similarity">
    <text evidence="1">Belongs to the UPF0449 family.</text>
</comment>
<evidence type="ECO:0000313" key="4">
    <source>
        <dbReference type="Xenbase" id="XB-GENE-4757294"/>
    </source>
</evidence>
<gene>
    <name evidence="4" type="primary">c1h19orf25.L</name>
    <name evidence="2" type="ORF">XELAEV_18006222mg</name>
</gene>
<evidence type="ECO:0000313" key="3">
    <source>
        <dbReference type="Proteomes" id="UP000694892"/>
    </source>
</evidence>
<dbReference type="PANTHER" id="PTHR34766:SF1">
    <property type="entry name" value="UPF0449 PROTEIN C19ORF25"/>
    <property type="match status" value="1"/>
</dbReference>
<reference evidence="3" key="1">
    <citation type="journal article" date="2016" name="Nature">
        <title>Genome evolution in the allotetraploid frog Xenopus laevis.</title>
        <authorList>
            <person name="Session A.M."/>
            <person name="Uno Y."/>
            <person name="Kwon T."/>
            <person name="Chapman J.A."/>
            <person name="Toyoda A."/>
            <person name="Takahashi S."/>
            <person name="Fukui A."/>
            <person name="Hikosaka A."/>
            <person name="Suzuki A."/>
            <person name="Kondo M."/>
            <person name="van Heeringen S.J."/>
            <person name="Quigley I."/>
            <person name="Heinz S."/>
            <person name="Ogino H."/>
            <person name="Ochi H."/>
            <person name="Hellsten U."/>
            <person name="Lyons J.B."/>
            <person name="Simakov O."/>
            <person name="Putnam N."/>
            <person name="Stites J."/>
            <person name="Kuroki Y."/>
            <person name="Tanaka T."/>
            <person name="Michiue T."/>
            <person name="Watanabe M."/>
            <person name="Bogdanovic O."/>
            <person name="Lister R."/>
            <person name="Georgiou G."/>
            <person name="Paranjpe S.S."/>
            <person name="van Kruijsbergen I."/>
            <person name="Shu S."/>
            <person name="Carlson J."/>
            <person name="Kinoshita T."/>
            <person name="Ohta Y."/>
            <person name="Mawaribuchi S."/>
            <person name="Jenkins J."/>
            <person name="Grimwood J."/>
            <person name="Schmutz J."/>
            <person name="Mitros T."/>
            <person name="Mozaffari S.V."/>
            <person name="Suzuki Y."/>
            <person name="Haramoto Y."/>
            <person name="Yamamoto T.S."/>
            <person name="Takagi C."/>
            <person name="Heald R."/>
            <person name="Miller K."/>
            <person name="Haudenschild C."/>
            <person name="Kitzman J."/>
            <person name="Nakayama T."/>
            <person name="Izutsu Y."/>
            <person name="Robert J."/>
            <person name="Fortriede J."/>
            <person name="Burns K."/>
            <person name="Lotay V."/>
            <person name="Karimi K."/>
            <person name="Yasuoka Y."/>
            <person name="Dichmann D.S."/>
            <person name="Flajnik M.F."/>
            <person name="Houston D.W."/>
            <person name="Shendure J."/>
            <person name="DuPasquier L."/>
            <person name="Vize P.D."/>
            <person name="Zorn A.M."/>
            <person name="Ito M."/>
            <person name="Marcotte E.M."/>
            <person name="Wallingford J.B."/>
            <person name="Ito Y."/>
            <person name="Asashima M."/>
            <person name="Ueno N."/>
            <person name="Matsuda Y."/>
            <person name="Veenstra G.J."/>
            <person name="Fujiyama A."/>
            <person name="Harland R.M."/>
            <person name="Taira M."/>
            <person name="Rokhsar D.S."/>
        </authorList>
    </citation>
    <scope>NUCLEOTIDE SEQUENCE [LARGE SCALE GENOMIC DNA]</scope>
    <source>
        <strain evidence="3">J</strain>
    </source>
</reference>
<dbReference type="Pfam" id="PF15136">
    <property type="entry name" value="UPF0449"/>
    <property type="match status" value="1"/>
</dbReference>
<dbReference type="RefSeq" id="NP_001121250.1">
    <property type="nucleotide sequence ID" value="NM_001127778.1"/>
</dbReference>
<dbReference type="Xenbase" id="XB-GENE-4757294">
    <property type="gene designation" value="c1h19orf25.L"/>
</dbReference>
<dbReference type="AGR" id="Xenbase:XB-GENE-4757294"/>
<sequence>MTSRTKKRIVLPTRPEPPSIEQILQDVHGALASDPVFICDFSDDSLLSNNATVCEREKQYGQSCNYVDMNNKLKEILIQLKTKSVALKCAGEKLEEDIENLREATM</sequence>